<dbReference type="EMBL" id="QYBB01000010">
    <property type="protein sequence ID" value="RYC31897.1"/>
    <property type="molecule type" value="Genomic_DNA"/>
</dbReference>
<reference evidence="2 3" key="2">
    <citation type="submission" date="2019-02" db="EMBL/GenBank/DDBJ databases">
        <title>'Lichenibacterium ramalinii' gen. nov. sp. nov., 'Lichenibacterium minor' gen. nov. sp. nov.</title>
        <authorList>
            <person name="Pankratov T."/>
        </authorList>
    </citation>
    <scope>NUCLEOTIDE SEQUENCE [LARGE SCALE GENOMIC DNA]</scope>
    <source>
        <strain evidence="2 3">RmlP026</strain>
    </source>
</reference>
<gene>
    <name evidence="2" type="ORF">D3273_10705</name>
</gene>
<protein>
    <submittedName>
        <fullName evidence="2">Uncharacterized protein</fullName>
    </submittedName>
</protein>
<sequence length="84" mass="8866">MTSTNFRSAAFAIFALGAGLATAPAFAQDRFAATSDEGAAYAQPIPGDEGAAVPPNTMGHFTCGFNEQHSHLERQNCGGVHYRY</sequence>
<dbReference type="Proteomes" id="UP000290759">
    <property type="component" value="Unassembled WGS sequence"/>
</dbReference>
<evidence type="ECO:0000313" key="3">
    <source>
        <dbReference type="Proteomes" id="UP000290759"/>
    </source>
</evidence>
<proteinExistence type="predicted"/>
<reference evidence="2 3" key="1">
    <citation type="submission" date="2018-12" db="EMBL/GenBank/DDBJ databases">
        <authorList>
            <person name="Grouzdev D.S."/>
            <person name="Krutkina M.S."/>
        </authorList>
    </citation>
    <scope>NUCLEOTIDE SEQUENCE [LARGE SCALE GENOMIC DNA]</scope>
    <source>
        <strain evidence="2 3">RmlP026</strain>
    </source>
</reference>
<keyword evidence="1" id="KW-0732">Signal</keyword>
<comment type="caution">
    <text evidence="2">The sequence shown here is derived from an EMBL/GenBank/DDBJ whole genome shotgun (WGS) entry which is preliminary data.</text>
</comment>
<evidence type="ECO:0000313" key="2">
    <source>
        <dbReference type="EMBL" id="RYC31897.1"/>
    </source>
</evidence>
<feature type="chain" id="PRO_5020702005" evidence="1">
    <location>
        <begin position="28"/>
        <end position="84"/>
    </location>
</feature>
<dbReference type="RefSeq" id="WP_129226335.1">
    <property type="nucleotide sequence ID" value="NZ_QYBB01000010.1"/>
</dbReference>
<keyword evidence="3" id="KW-1185">Reference proteome</keyword>
<accession>A0A4Q2U9X5</accession>
<dbReference type="AlphaFoldDB" id="A0A4Q2U9X5"/>
<name>A0A4Q2U9X5_9HYPH</name>
<evidence type="ECO:0000256" key="1">
    <source>
        <dbReference type="SAM" id="SignalP"/>
    </source>
</evidence>
<feature type="signal peptide" evidence="1">
    <location>
        <begin position="1"/>
        <end position="27"/>
    </location>
</feature>
<organism evidence="2 3">
    <name type="scientific">Lichenibacterium minor</name>
    <dbReference type="NCBI Taxonomy" id="2316528"/>
    <lineage>
        <taxon>Bacteria</taxon>
        <taxon>Pseudomonadati</taxon>
        <taxon>Pseudomonadota</taxon>
        <taxon>Alphaproteobacteria</taxon>
        <taxon>Hyphomicrobiales</taxon>
        <taxon>Lichenihabitantaceae</taxon>
        <taxon>Lichenibacterium</taxon>
    </lineage>
</organism>